<feature type="transmembrane region" description="Helical" evidence="1">
    <location>
        <begin position="12"/>
        <end position="33"/>
    </location>
</feature>
<evidence type="ECO:0000313" key="3">
    <source>
        <dbReference type="Proteomes" id="UP000290482"/>
    </source>
</evidence>
<dbReference type="EMBL" id="LR214940">
    <property type="protein sequence ID" value="VEU55782.1"/>
    <property type="molecule type" value="Genomic_DNA"/>
</dbReference>
<feature type="transmembrane region" description="Helical" evidence="1">
    <location>
        <begin position="137"/>
        <end position="158"/>
    </location>
</feature>
<name>A0A448ZWZ7_METOS</name>
<dbReference type="AlphaFoldDB" id="A0A448ZWZ7"/>
<evidence type="ECO:0000313" key="2">
    <source>
        <dbReference type="EMBL" id="VEU55782.1"/>
    </source>
</evidence>
<gene>
    <name evidence="2" type="ORF">NCTC10112_00411</name>
</gene>
<dbReference type="KEGG" id="mob:NCTC10112_00411"/>
<proteinExistence type="predicted"/>
<feature type="transmembrane region" description="Helical" evidence="1">
    <location>
        <begin position="45"/>
        <end position="68"/>
    </location>
</feature>
<protein>
    <submittedName>
        <fullName evidence="2">Uncharacterized protein</fullName>
    </submittedName>
</protein>
<organism evidence="2 3">
    <name type="scientific">Metamycoplasma orale</name>
    <name type="common">Mycoplasma orale</name>
    <dbReference type="NCBI Taxonomy" id="2121"/>
    <lineage>
        <taxon>Bacteria</taxon>
        <taxon>Bacillati</taxon>
        <taxon>Mycoplasmatota</taxon>
        <taxon>Mycoplasmoidales</taxon>
        <taxon>Metamycoplasmataceae</taxon>
        <taxon>Metamycoplasma</taxon>
    </lineage>
</organism>
<keyword evidence="3" id="KW-1185">Reference proteome</keyword>
<accession>A0A448ZWZ7</accession>
<evidence type="ECO:0000256" key="1">
    <source>
        <dbReference type="SAM" id="Phobius"/>
    </source>
</evidence>
<keyword evidence="1" id="KW-0812">Transmembrane</keyword>
<dbReference type="RefSeq" id="WP_022935787.1">
    <property type="nucleotide sequence ID" value="NZ_LR214940.1"/>
</dbReference>
<sequence length="177" mass="21233">MNNKQIKNNIIFVSFLTFWVILFELFAVLYSYNPLFSNEHKEFRYIEITFNIICWILLIILIIFLFRFKKYLSTKKSLNIKEKVVYSINIINVVLILVVIIVAHILITVWQIGLYAAEKRYYIEKLIDLIWNSNRTIFFISSISTLLTIYQIAFYCILIHNERKQFLITKQQSKSDN</sequence>
<feature type="transmembrane region" description="Helical" evidence="1">
    <location>
        <begin position="89"/>
        <end position="117"/>
    </location>
</feature>
<keyword evidence="1" id="KW-0472">Membrane</keyword>
<dbReference type="Proteomes" id="UP000290482">
    <property type="component" value="Chromosome"/>
</dbReference>
<keyword evidence="1" id="KW-1133">Transmembrane helix</keyword>
<reference evidence="2 3" key="1">
    <citation type="submission" date="2019-01" db="EMBL/GenBank/DDBJ databases">
        <authorList>
            <consortium name="Pathogen Informatics"/>
        </authorList>
    </citation>
    <scope>NUCLEOTIDE SEQUENCE [LARGE SCALE GENOMIC DNA]</scope>
    <source>
        <strain evidence="2 3">NCTC10112</strain>
    </source>
</reference>